<organism evidence="1 2">
    <name type="scientific">Oesophagostomum dentatum</name>
    <name type="common">Nodular worm</name>
    <dbReference type="NCBI Taxonomy" id="61180"/>
    <lineage>
        <taxon>Eukaryota</taxon>
        <taxon>Metazoa</taxon>
        <taxon>Ecdysozoa</taxon>
        <taxon>Nematoda</taxon>
        <taxon>Chromadorea</taxon>
        <taxon>Rhabditida</taxon>
        <taxon>Rhabditina</taxon>
        <taxon>Rhabditomorpha</taxon>
        <taxon>Strongyloidea</taxon>
        <taxon>Strongylidae</taxon>
        <taxon>Oesophagostomum</taxon>
    </lineage>
</organism>
<sequence>MSALFDPASYNGTTNYDEVEDDYRDRTTVERIRIDQTVLPMLINIDLMDASYLTFDADNLPNYEGSIDPLEV</sequence>
<protein>
    <submittedName>
        <fullName evidence="1">Uncharacterized protein</fullName>
    </submittedName>
</protein>
<proteinExistence type="predicted"/>
<accession>A0A0B1SFN6</accession>
<dbReference type="EMBL" id="KN580126">
    <property type="protein sequence ID" value="KHJ82362.1"/>
    <property type="molecule type" value="Genomic_DNA"/>
</dbReference>
<reference evidence="1 2" key="1">
    <citation type="submission" date="2014-03" db="EMBL/GenBank/DDBJ databases">
        <title>Draft genome of the hookworm Oesophagostomum dentatum.</title>
        <authorList>
            <person name="Mitreva M."/>
        </authorList>
    </citation>
    <scope>NUCLEOTIDE SEQUENCE [LARGE SCALE GENOMIC DNA]</scope>
    <source>
        <strain evidence="1 2">OD-Hann</strain>
    </source>
</reference>
<dbReference type="AlphaFoldDB" id="A0A0B1SFN6"/>
<keyword evidence="2" id="KW-1185">Reference proteome</keyword>
<dbReference type="Proteomes" id="UP000053660">
    <property type="component" value="Unassembled WGS sequence"/>
</dbReference>
<evidence type="ECO:0000313" key="1">
    <source>
        <dbReference type="EMBL" id="KHJ82362.1"/>
    </source>
</evidence>
<evidence type="ECO:0000313" key="2">
    <source>
        <dbReference type="Proteomes" id="UP000053660"/>
    </source>
</evidence>
<dbReference type="OrthoDB" id="47375at2759"/>
<gene>
    <name evidence="1" type="ORF">OESDEN_17944</name>
</gene>
<name>A0A0B1SFN6_OESDE</name>